<dbReference type="Pfam" id="PF08634">
    <property type="entry name" value="Pet127"/>
    <property type="match status" value="1"/>
</dbReference>
<feature type="region of interest" description="Disordered" evidence="1">
    <location>
        <begin position="962"/>
        <end position="983"/>
    </location>
</feature>
<dbReference type="GO" id="GO:0005740">
    <property type="term" value="C:mitochondrial envelope"/>
    <property type="evidence" value="ECO:0007669"/>
    <property type="project" value="TreeGrafter"/>
</dbReference>
<dbReference type="EMBL" id="MU001634">
    <property type="protein sequence ID" value="KAF2484733.1"/>
    <property type="molecule type" value="Genomic_DNA"/>
</dbReference>
<feature type="region of interest" description="Disordered" evidence="1">
    <location>
        <begin position="255"/>
        <end position="416"/>
    </location>
</feature>
<evidence type="ECO:0000256" key="1">
    <source>
        <dbReference type="SAM" id="MobiDB-lite"/>
    </source>
</evidence>
<dbReference type="InterPro" id="IPR013943">
    <property type="entry name" value="Pet127"/>
</dbReference>
<evidence type="ECO:0000313" key="3">
    <source>
        <dbReference type="Proteomes" id="UP000799767"/>
    </source>
</evidence>
<sequence>MLIRHLSPGAPLWNSSGYVCRACRHQLLASRTQSRRWESTLFSTQHNPDDAADHFNNLVGTSPLAQLAVVEKASSNLNGSPSDAAKDKSNGGGEGESTTATTSAPSKMSPSAKRRARRQKAWAKRLQERTAGTPPTVSNTSQPASAASSAHPQDGSTASVLSDVLSSLSKDVDDRLNVWMNQRKDQSPTVPPAPPAAPGENQETSTIHRVRSRLRVRKLHQDRVSVIRKLVSPLRYTGTRASGVISRRRRRTPVFEVGRARRGSRLRAAASPVPTTPSVAAPQSAQAAPPIDNEPNDRGAEEHKPLSESTNQETAPPLKITRQAKSSKRVKRAASASPAKSPEQAATSKQNKSAPISKPSNGDAEEHKPLWEVMSQAGILSDKTTSKATSSAKAKRATQASPSDSTPSGPSPSTNVITLQPSALNIKPLDIPQPAVPGLAYGLDRVLFNPGVYQLQDPLSRVFNFDPYLQNIMPPAEFDFNALKQYKTSSQDSMLSTLAQEHGKRYIGSTSSMTSTLAHFHFLLSDWRPVNVNMMSQLFAGKSDTFTQINRAPNAIFLRWKDGTYAIDADKEFDSGNVLMLLGKSMEKLLTMPKSEYERYRKSDPREVTEEERTAPEPFQYTTMGDFLMRSQLDAHDPRLPGTGTFDLKTRAVLSVRMDAENFEPMTGYEIHTLQGRFGSYEREYHDMIRATMLKYMLQVRMGRMDGIFVAYHNVERIFGFQYIPLQDMDRALHGQFDPCLGDQEFKTSLALLNEVLDKATARFPEQSLRFHFETTNQSVGSTPTTVMWVFGEAMEEEQIEEIQATSKARVAKFERTMMGMEKESETPTSTSHAEKHDKAADSSAAATEEDQSAQAETAPAPGPASDTNSSQSDADVDFLDSIASSPTLDSPARKPLFAASIICKTKVNGVAASRPEHLKPTDKWEVEYVLREWPESEAMWARYEAMKERRRDIFERVRDEEADEAAQAGGNGHGQEVPAKQRRDRHFIEFLRSMSRTGREFRQKMDKADAGRKRVVFGWEEEEGT</sequence>
<accession>A0A6A6PZ55</accession>
<protein>
    <submittedName>
        <fullName evidence="2">Mitochondrial protein Pet127-domain-containing protein</fullName>
    </submittedName>
</protein>
<reference evidence="2" key="1">
    <citation type="journal article" date="2020" name="Stud. Mycol.">
        <title>101 Dothideomycetes genomes: a test case for predicting lifestyles and emergence of pathogens.</title>
        <authorList>
            <person name="Haridas S."/>
            <person name="Albert R."/>
            <person name="Binder M."/>
            <person name="Bloem J."/>
            <person name="Labutti K."/>
            <person name="Salamov A."/>
            <person name="Andreopoulos B."/>
            <person name="Baker S."/>
            <person name="Barry K."/>
            <person name="Bills G."/>
            <person name="Bluhm B."/>
            <person name="Cannon C."/>
            <person name="Castanera R."/>
            <person name="Culley D."/>
            <person name="Daum C."/>
            <person name="Ezra D."/>
            <person name="Gonzalez J."/>
            <person name="Henrissat B."/>
            <person name="Kuo A."/>
            <person name="Liang C."/>
            <person name="Lipzen A."/>
            <person name="Lutzoni F."/>
            <person name="Magnuson J."/>
            <person name="Mondo S."/>
            <person name="Nolan M."/>
            <person name="Ohm R."/>
            <person name="Pangilinan J."/>
            <person name="Park H.-J."/>
            <person name="Ramirez L."/>
            <person name="Alfaro M."/>
            <person name="Sun H."/>
            <person name="Tritt A."/>
            <person name="Yoshinaga Y."/>
            <person name="Zwiers L.-H."/>
            <person name="Turgeon B."/>
            <person name="Goodwin S."/>
            <person name="Spatafora J."/>
            <person name="Crous P."/>
            <person name="Grigoriev I."/>
        </authorList>
    </citation>
    <scope>NUCLEOTIDE SEQUENCE</scope>
    <source>
        <strain evidence="2">CBS 113389</strain>
    </source>
</reference>
<feature type="region of interest" description="Disordered" evidence="1">
    <location>
        <begin position="74"/>
        <end position="161"/>
    </location>
</feature>
<feature type="compositionally biased region" description="Basic and acidic residues" evidence="1">
    <location>
        <begin position="295"/>
        <end position="306"/>
    </location>
</feature>
<feature type="compositionally biased region" description="Low complexity" evidence="1">
    <location>
        <begin position="386"/>
        <end position="413"/>
    </location>
</feature>
<feature type="compositionally biased region" description="Polar residues" evidence="1">
    <location>
        <begin position="133"/>
        <end position="143"/>
    </location>
</feature>
<feature type="region of interest" description="Disordered" evidence="1">
    <location>
        <begin position="821"/>
        <end position="874"/>
    </location>
</feature>
<organism evidence="2 3">
    <name type="scientific">Neohortaea acidophila</name>
    <dbReference type="NCBI Taxonomy" id="245834"/>
    <lineage>
        <taxon>Eukaryota</taxon>
        <taxon>Fungi</taxon>
        <taxon>Dikarya</taxon>
        <taxon>Ascomycota</taxon>
        <taxon>Pezizomycotina</taxon>
        <taxon>Dothideomycetes</taxon>
        <taxon>Dothideomycetidae</taxon>
        <taxon>Mycosphaerellales</taxon>
        <taxon>Teratosphaeriaceae</taxon>
        <taxon>Neohortaea</taxon>
    </lineage>
</organism>
<dbReference type="GeneID" id="54474427"/>
<feature type="compositionally biased region" description="Basic residues" evidence="1">
    <location>
        <begin position="112"/>
        <end position="123"/>
    </location>
</feature>
<dbReference type="PANTHER" id="PTHR31014">
    <property type="entry name" value="MITOCHONDRIAL TRANSLATION SYSTEM COMPONENT PET127-RELATED"/>
    <property type="match status" value="1"/>
</dbReference>
<dbReference type="OrthoDB" id="10249045at2759"/>
<dbReference type="PANTHER" id="PTHR31014:SF0">
    <property type="entry name" value="MITOCHONDRIAL TRANSLATION SYSTEM COMPONENT PET127-RELATED"/>
    <property type="match status" value="1"/>
</dbReference>
<gene>
    <name evidence="2" type="ORF">BDY17DRAFT_296214</name>
</gene>
<dbReference type="GO" id="GO:0000964">
    <property type="term" value="P:mitochondrial RNA 5'-end processing"/>
    <property type="evidence" value="ECO:0007669"/>
    <property type="project" value="TreeGrafter"/>
</dbReference>
<dbReference type="RefSeq" id="XP_033591302.1">
    <property type="nucleotide sequence ID" value="XM_033733425.1"/>
</dbReference>
<evidence type="ECO:0000313" key="2">
    <source>
        <dbReference type="EMBL" id="KAF2484733.1"/>
    </source>
</evidence>
<feature type="compositionally biased region" description="Low complexity" evidence="1">
    <location>
        <begin position="266"/>
        <end position="290"/>
    </location>
</feature>
<dbReference type="AlphaFoldDB" id="A0A6A6PZ55"/>
<name>A0A6A6PZ55_9PEZI</name>
<feature type="compositionally biased region" description="Low complexity" evidence="1">
    <location>
        <begin position="333"/>
        <end position="342"/>
    </location>
</feature>
<keyword evidence="3" id="KW-1185">Reference proteome</keyword>
<feature type="compositionally biased region" description="Polar residues" evidence="1">
    <location>
        <begin position="344"/>
        <end position="360"/>
    </location>
</feature>
<feature type="region of interest" description="Disordered" evidence="1">
    <location>
        <begin position="181"/>
        <end position="214"/>
    </location>
</feature>
<proteinExistence type="predicted"/>
<feature type="compositionally biased region" description="Low complexity" evidence="1">
    <location>
        <begin position="842"/>
        <end position="859"/>
    </location>
</feature>
<dbReference type="Proteomes" id="UP000799767">
    <property type="component" value="Unassembled WGS sequence"/>
</dbReference>